<protein>
    <recommendedName>
        <fullName evidence="1">F-box domain-containing protein</fullName>
    </recommendedName>
</protein>
<sequence>MAAEVSFPLLKLPIDELLHAMRLMEIIDLLKLSFLSRRSKNHVTSLNLKADPIRVHLHRSVDIRCRFNRVSFYCFFKMKHKDDVPTIVKKPGTIYFRDPVTSKLYSWNSTKYSKIRDWLDHIATIFHEENPRIDFDANASRFDFNWIYEQFKKPSHLYVDHTGSAEYNKKVLKMLKPTEKLVAWFDCFENQRAPQSILNQNLDDLVLLCEVGREKELFLNDLLCCTSKKLSLRQVVFSQKSINTFIKLWILGSNPRLELFSIKFFPREMISYETILKRIRFEPVPEDRLRSLEFYSGEMYSMRGGRDIWRLDGTKATVFICGHFPRQCFVFSVWHDS</sequence>
<dbReference type="AlphaFoldDB" id="G0N0A4"/>
<evidence type="ECO:0000313" key="2">
    <source>
        <dbReference type="EMBL" id="EGT48861.1"/>
    </source>
</evidence>
<evidence type="ECO:0000259" key="1">
    <source>
        <dbReference type="PROSITE" id="PS50181"/>
    </source>
</evidence>
<dbReference type="OMA" id="MELEICI"/>
<dbReference type="InParanoid" id="G0N0A4"/>
<accession>G0N0A4</accession>
<dbReference type="InterPro" id="IPR012885">
    <property type="entry name" value="F-box_Sdz-33"/>
</dbReference>
<dbReference type="Pfam" id="PF00646">
    <property type="entry name" value="F-box"/>
    <property type="match status" value="1"/>
</dbReference>
<dbReference type="FunCoup" id="G0N0A4">
    <property type="interactions" value="1049"/>
</dbReference>
<dbReference type="InterPro" id="IPR053222">
    <property type="entry name" value="Zygotic_Embryogenesis-Asso"/>
</dbReference>
<dbReference type="InterPro" id="IPR001810">
    <property type="entry name" value="F-box_dom"/>
</dbReference>
<dbReference type="HOGENOM" id="CLU_028840_1_3_1"/>
<proteinExistence type="predicted"/>
<evidence type="ECO:0000313" key="3">
    <source>
        <dbReference type="Proteomes" id="UP000008068"/>
    </source>
</evidence>
<dbReference type="Pfam" id="PF07735">
    <property type="entry name" value="FBA_2"/>
    <property type="match status" value="1"/>
</dbReference>
<name>G0N0A4_CAEBE</name>
<dbReference type="Proteomes" id="UP000008068">
    <property type="component" value="Unassembled WGS sequence"/>
</dbReference>
<dbReference type="EMBL" id="GL379824">
    <property type="protein sequence ID" value="EGT48861.1"/>
    <property type="molecule type" value="Genomic_DNA"/>
</dbReference>
<organism evidence="3">
    <name type="scientific">Caenorhabditis brenneri</name>
    <name type="common">Nematode worm</name>
    <dbReference type="NCBI Taxonomy" id="135651"/>
    <lineage>
        <taxon>Eukaryota</taxon>
        <taxon>Metazoa</taxon>
        <taxon>Ecdysozoa</taxon>
        <taxon>Nematoda</taxon>
        <taxon>Chromadorea</taxon>
        <taxon>Rhabditida</taxon>
        <taxon>Rhabditina</taxon>
        <taxon>Rhabditomorpha</taxon>
        <taxon>Rhabditoidea</taxon>
        <taxon>Rhabditidae</taxon>
        <taxon>Peloderinae</taxon>
        <taxon>Caenorhabditis</taxon>
    </lineage>
</organism>
<feature type="domain" description="F-box" evidence="1">
    <location>
        <begin position="6"/>
        <end position="53"/>
    </location>
</feature>
<keyword evidence="3" id="KW-1185">Reference proteome</keyword>
<dbReference type="PROSITE" id="PS50181">
    <property type="entry name" value="FBOX"/>
    <property type="match status" value="1"/>
</dbReference>
<dbReference type="eggNOG" id="ENOG502TJZS">
    <property type="taxonomic scope" value="Eukaryota"/>
</dbReference>
<gene>
    <name evidence="2" type="ORF">CAEBREN_13235</name>
</gene>
<reference evidence="3" key="1">
    <citation type="submission" date="2011-07" db="EMBL/GenBank/DDBJ databases">
        <authorList>
            <consortium name="Caenorhabditis brenneri Sequencing and Analysis Consortium"/>
            <person name="Wilson R.K."/>
        </authorList>
    </citation>
    <scope>NUCLEOTIDE SEQUENCE [LARGE SCALE GENOMIC DNA]</scope>
    <source>
        <strain evidence="3">PB2801</strain>
    </source>
</reference>
<dbReference type="PANTHER" id="PTHR22899">
    <property type="entry name" value="CYCLIN-RELATED F-BOX FAMILY"/>
    <property type="match status" value="1"/>
</dbReference>
<dbReference type="PANTHER" id="PTHR22899:SF0">
    <property type="entry name" value="F-BOX ASSOCIATED DOMAIN-CONTAINING PROTEIN-RELATED"/>
    <property type="match status" value="1"/>
</dbReference>